<evidence type="ECO:0000313" key="2">
    <source>
        <dbReference type="WBParaSite" id="PSU_v2.g8767.t1"/>
    </source>
</evidence>
<keyword evidence="1" id="KW-1185">Reference proteome</keyword>
<reference evidence="2" key="1">
    <citation type="submission" date="2022-11" db="UniProtKB">
        <authorList>
            <consortium name="WormBaseParasite"/>
        </authorList>
    </citation>
    <scope>IDENTIFICATION</scope>
</reference>
<dbReference type="SUPFAM" id="SSF56112">
    <property type="entry name" value="Protein kinase-like (PK-like)"/>
    <property type="match status" value="1"/>
</dbReference>
<name>A0A914ZAF7_9BILA</name>
<sequence length="109" mass="12564">MWTNKPLFEGSDELSQIIKLCEILGTPTLAVWPMMKMCPYVKHLTLDECVPRGLKVTVPGLSRTGIDLLQNTLHYDPTTRIHPRDIINHPFLRDACRILLNPRFIKRSI</sequence>
<dbReference type="InterPro" id="IPR011009">
    <property type="entry name" value="Kinase-like_dom_sf"/>
</dbReference>
<dbReference type="WBParaSite" id="PSU_v2.g8767.t1">
    <property type="protein sequence ID" value="PSU_v2.g8767.t1"/>
    <property type="gene ID" value="PSU_v2.g8767"/>
</dbReference>
<protein>
    <submittedName>
        <fullName evidence="2">Protein kinase domain-containing protein</fullName>
    </submittedName>
</protein>
<dbReference type="AlphaFoldDB" id="A0A914ZAF7"/>
<organism evidence="1 2">
    <name type="scientific">Panagrolaimus superbus</name>
    <dbReference type="NCBI Taxonomy" id="310955"/>
    <lineage>
        <taxon>Eukaryota</taxon>
        <taxon>Metazoa</taxon>
        <taxon>Ecdysozoa</taxon>
        <taxon>Nematoda</taxon>
        <taxon>Chromadorea</taxon>
        <taxon>Rhabditida</taxon>
        <taxon>Tylenchina</taxon>
        <taxon>Panagrolaimomorpha</taxon>
        <taxon>Panagrolaimoidea</taxon>
        <taxon>Panagrolaimidae</taxon>
        <taxon>Panagrolaimus</taxon>
    </lineage>
</organism>
<accession>A0A914ZAF7</accession>
<proteinExistence type="predicted"/>
<dbReference type="Gene3D" id="1.10.510.10">
    <property type="entry name" value="Transferase(Phosphotransferase) domain 1"/>
    <property type="match status" value="1"/>
</dbReference>
<dbReference type="Proteomes" id="UP000887577">
    <property type="component" value="Unplaced"/>
</dbReference>
<evidence type="ECO:0000313" key="1">
    <source>
        <dbReference type="Proteomes" id="UP000887577"/>
    </source>
</evidence>